<keyword evidence="10" id="KW-0067">ATP-binding</keyword>
<organism evidence="15 16">
    <name type="scientific">Durusdinium trenchii</name>
    <dbReference type="NCBI Taxonomy" id="1381693"/>
    <lineage>
        <taxon>Eukaryota</taxon>
        <taxon>Sar</taxon>
        <taxon>Alveolata</taxon>
        <taxon>Dinophyceae</taxon>
        <taxon>Suessiales</taxon>
        <taxon>Symbiodiniaceae</taxon>
        <taxon>Durusdinium</taxon>
    </lineage>
</organism>
<protein>
    <submittedName>
        <fullName evidence="15">Mitochondrial (OsFTSH5)</fullName>
    </submittedName>
</protein>
<evidence type="ECO:0000256" key="6">
    <source>
        <dbReference type="ARBA" id="ARBA00022723"/>
    </source>
</evidence>
<evidence type="ECO:0000256" key="11">
    <source>
        <dbReference type="ARBA" id="ARBA00023049"/>
    </source>
</evidence>
<dbReference type="CDD" id="cd19501">
    <property type="entry name" value="RecA-like_FtsH"/>
    <property type="match status" value="1"/>
</dbReference>
<comment type="caution">
    <text evidence="15">The sequence shown here is derived from an EMBL/GenBank/DDBJ whole genome shotgun (WGS) entry which is preliminary data.</text>
</comment>
<dbReference type="InterPro" id="IPR003593">
    <property type="entry name" value="AAA+_ATPase"/>
</dbReference>
<keyword evidence="11" id="KW-0482">Metalloprotease</keyword>
<evidence type="ECO:0000256" key="7">
    <source>
        <dbReference type="ARBA" id="ARBA00022741"/>
    </source>
</evidence>
<dbReference type="InterPro" id="IPR005936">
    <property type="entry name" value="FtsH"/>
</dbReference>
<comment type="cofactor">
    <cofactor evidence="1">
        <name>Zn(2+)</name>
        <dbReference type="ChEBI" id="CHEBI:29105"/>
    </cofactor>
</comment>
<evidence type="ECO:0000256" key="4">
    <source>
        <dbReference type="ARBA" id="ARBA00010550"/>
    </source>
</evidence>
<dbReference type="HAMAP" id="MF_01458">
    <property type="entry name" value="FtsH"/>
    <property type="match status" value="1"/>
</dbReference>
<dbReference type="InterPro" id="IPR027417">
    <property type="entry name" value="P-loop_NTPase"/>
</dbReference>
<feature type="region of interest" description="Disordered" evidence="13">
    <location>
        <begin position="830"/>
        <end position="886"/>
    </location>
</feature>
<gene>
    <name evidence="15" type="ORF">SCF082_LOCUS46540</name>
</gene>
<accession>A0ABP0RFI9</accession>
<comment type="similarity">
    <text evidence="4">In the N-terminal section; belongs to the AAA ATPase family.</text>
</comment>
<sequence length="886" mass="94608">LERLEDDANMRAGDAVAQEKFLREVVKVAPQIAVQRVESGRFASSEGVFKEYLKALVATGKLEHTSMNQLLQSGAATAGAGAFANGAGMGQFGGAAAAQYPVQGYGGNAAFEQYYAGGGGSGSGGYNNGWASAGVAQGFGGYAGTQTGQQQLQQANSSEHNPVFVQMVDGGVKTQLWRTVRMLALGALMIAGFNMLMDGKGMPRGLGMTSEVKPVIEETGKSFKDVMGASEAKEELQEIVAYLQDPARFTRLGGKLPKGVLLTGPPGTGKTLLAKAIAGEAGTPFFYASGSEFEEMYVGVGARRVRDLFDAAKKSAPCIVFIDEIDAIGSTRALKEQQALKMTLNQLLVELDGFQETQGVIIVGATNFPDILDPALTRPGRFDRNVVVPLPDLRDRKAILDLYLEPKPTAEDVDVEVIARGTPGASGADIANLVNIAALRASTSGAEMITLADLEYAKDKILMGSERKSAFIPEEVRKVTAYHEGGHALVAIHTDGAMPIHKATIMPRGQALGMVHQLPEEQDMLQRSKRQMLAELDVCMGGRVAEELIFGADSVTSGASSDIQKATQIARGMVERYGMGDEAKLGVMYMPTGGRDKQPVSNETKQAVDDEVRRILGDSYARAKSLLSKHQKQLHRLAKALLENESLTSDQIRLVIQGKPIPAAVPPTKADKPTSVKASKTAAVFCAAFDADAGVHRRVLRHAARRASAHVNGLKAPHCRFAVPRVLRLAIVVNAEGLVWGASLGLGGRDPSLAVCFGRARRECPVALPRKVVLERFMRNERAARQVQQRSARQGLCFSTSICLQLAHVQLLALGEAVLRAGEAFQRNNADARPVRRHQRQAEAQPDRAASPHLPLRPPSPAARVPGPPRSAARAHSGLPGGCPLR</sequence>
<feature type="domain" description="AAA+ ATPase" evidence="14">
    <location>
        <begin position="256"/>
        <end position="392"/>
    </location>
</feature>
<keyword evidence="5" id="KW-0645">Protease</keyword>
<dbReference type="SMART" id="SM00382">
    <property type="entry name" value="AAA"/>
    <property type="match status" value="1"/>
</dbReference>
<evidence type="ECO:0000256" key="1">
    <source>
        <dbReference type="ARBA" id="ARBA00001947"/>
    </source>
</evidence>
<evidence type="ECO:0000256" key="12">
    <source>
        <dbReference type="ARBA" id="ARBA00023136"/>
    </source>
</evidence>
<keyword evidence="9" id="KW-0862">Zinc</keyword>
<comment type="similarity">
    <text evidence="3">In the C-terminal section; belongs to the peptidase M41 family.</text>
</comment>
<dbReference type="Gene3D" id="1.20.58.760">
    <property type="entry name" value="Peptidase M41"/>
    <property type="match status" value="1"/>
</dbReference>
<evidence type="ECO:0000256" key="8">
    <source>
        <dbReference type="ARBA" id="ARBA00022801"/>
    </source>
</evidence>
<keyword evidence="6" id="KW-0479">Metal-binding</keyword>
<evidence type="ECO:0000256" key="10">
    <source>
        <dbReference type="ARBA" id="ARBA00022840"/>
    </source>
</evidence>
<evidence type="ECO:0000313" key="15">
    <source>
        <dbReference type="EMBL" id="CAK9099378.1"/>
    </source>
</evidence>
<feature type="compositionally biased region" description="Pro residues" evidence="13">
    <location>
        <begin position="855"/>
        <end position="869"/>
    </location>
</feature>
<dbReference type="Pfam" id="PF01434">
    <property type="entry name" value="Peptidase_M41"/>
    <property type="match status" value="1"/>
</dbReference>
<dbReference type="Gene3D" id="1.10.8.60">
    <property type="match status" value="1"/>
</dbReference>
<reference evidence="15 16" key="1">
    <citation type="submission" date="2024-02" db="EMBL/GenBank/DDBJ databases">
        <authorList>
            <person name="Chen Y."/>
            <person name="Shah S."/>
            <person name="Dougan E. K."/>
            <person name="Thang M."/>
            <person name="Chan C."/>
        </authorList>
    </citation>
    <scope>NUCLEOTIDE SEQUENCE [LARGE SCALE GENOMIC DNA]</scope>
</reference>
<dbReference type="InterPro" id="IPR003959">
    <property type="entry name" value="ATPase_AAA_core"/>
</dbReference>
<comment type="subcellular location">
    <subcellularLocation>
        <location evidence="2">Membrane</location>
    </subcellularLocation>
</comment>
<dbReference type="PANTHER" id="PTHR23076">
    <property type="entry name" value="METALLOPROTEASE M41 FTSH"/>
    <property type="match status" value="1"/>
</dbReference>
<dbReference type="Pfam" id="PF00004">
    <property type="entry name" value="AAA"/>
    <property type="match status" value="1"/>
</dbReference>
<evidence type="ECO:0000256" key="2">
    <source>
        <dbReference type="ARBA" id="ARBA00004370"/>
    </source>
</evidence>
<feature type="non-terminal residue" evidence="15">
    <location>
        <position position="1"/>
    </location>
</feature>
<dbReference type="Gene3D" id="3.40.50.300">
    <property type="entry name" value="P-loop containing nucleotide triphosphate hydrolases"/>
    <property type="match status" value="1"/>
</dbReference>
<dbReference type="NCBIfam" id="TIGR01241">
    <property type="entry name" value="FtsH_fam"/>
    <property type="match status" value="1"/>
</dbReference>
<dbReference type="SUPFAM" id="SSF140990">
    <property type="entry name" value="FtsH protease domain-like"/>
    <property type="match status" value="1"/>
</dbReference>
<evidence type="ECO:0000256" key="5">
    <source>
        <dbReference type="ARBA" id="ARBA00022670"/>
    </source>
</evidence>
<dbReference type="EMBL" id="CAXAMM010041433">
    <property type="protein sequence ID" value="CAK9099378.1"/>
    <property type="molecule type" value="Genomic_DNA"/>
</dbReference>
<keyword evidence="16" id="KW-1185">Reference proteome</keyword>
<dbReference type="PANTHER" id="PTHR23076:SF97">
    <property type="entry name" value="ATP-DEPENDENT ZINC METALLOPROTEASE YME1L1"/>
    <property type="match status" value="1"/>
</dbReference>
<dbReference type="InterPro" id="IPR000642">
    <property type="entry name" value="Peptidase_M41"/>
</dbReference>
<name>A0ABP0RFI9_9DINO</name>
<proteinExistence type="inferred from homology"/>
<dbReference type="Proteomes" id="UP001642464">
    <property type="component" value="Unassembled WGS sequence"/>
</dbReference>
<dbReference type="PROSITE" id="PS00674">
    <property type="entry name" value="AAA"/>
    <property type="match status" value="1"/>
</dbReference>
<evidence type="ECO:0000256" key="3">
    <source>
        <dbReference type="ARBA" id="ARBA00010044"/>
    </source>
</evidence>
<evidence type="ECO:0000259" key="14">
    <source>
        <dbReference type="SMART" id="SM00382"/>
    </source>
</evidence>
<evidence type="ECO:0000256" key="9">
    <source>
        <dbReference type="ARBA" id="ARBA00022833"/>
    </source>
</evidence>
<evidence type="ECO:0000313" key="16">
    <source>
        <dbReference type="Proteomes" id="UP001642464"/>
    </source>
</evidence>
<dbReference type="InterPro" id="IPR003960">
    <property type="entry name" value="ATPase_AAA_CS"/>
</dbReference>
<dbReference type="SUPFAM" id="SSF52540">
    <property type="entry name" value="P-loop containing nucleoside triphosphate hydrolases"/>
    <property type="match status" value="1"/>
</dbReference>
<dbReference type="InterPro" id="IPR037219">
    <property type="entry name" value="Peptidase_M41-like"/>
</dbReference>
<keyword evidence="8" id="KW-0378">Hydrolase</keyword>
<evidence type="ECO:0000256" key="13">
    <source>
        <dbReference type="SAM" id="MobiDB-lite"/>
    </source>
</evidence>
<dbReference type="Pfam" id="PF17862">
    <property type="entry name" value="AAA_lid_3"/>
    <property type="match status" value="1"/>
</dbReference>
<keyword evidence="12" id="KW-0472">Membrane</keyword>
<dbReference type="InterPro" id="IPR041569">
    <property type="entry name" value="AAA_lid_3"/>
</dbReference>
<keyword evidence="7" id="KW-0547">Nucleotide-binding</keyword>